<evidence type="ECO:0000313" key="2">
    <source>
        <dbReference type="Proteomes" id="UP000500767"/>
    </source>
</evidence>
<evidence type="ECO:0000313" key="1">
    <source>
        <dbReference type="EMBL" id="QKE89768.1"/>
    </source>
</evidence>
<dbReference type="Proteomes" id="UP000500767">
    <property type="component" value="Chromosome"/>
</dbReference>
<keyword evidence="2" id="KW-1185">Reference proteome</keyword>
<dbReference type="RefSeq" id="WP_171834755.1">
    <property type="nucleotide sequence ID" value="NZ_CP053708.1"/>
</dbReference>
<dbReference type="AlphaFoldDB" id="A0A6M8HN28"/>
<accession>A0A6M8HN28</accession>
<dbReference type="KEGG" id="lck:HN018_06710"/>
<reference evidence="1 2" key="1">
    <citation type="journal article" date="2014" name="World J. Microbiol. Biotechnol.">
        <title>Biodiversity and physiological characteristics of Antarctic and Arctic lichens-associated bacteria.</title>
        <authorList>
            <person name="Lee Y.M."/>
            <person name="Kim E.H."/>
            <person name="Lee H.K."/>
            <person name="Hong S.G."/>
        </authorList>
    </citation>
    <scope>NUCLEOTIDE SEQUENCE [LARGE SCALE GENOMIC DNA]</scope>
    <source>
        <strain evidence="1 2">PAMC 26569</strain>
    </source>
</reference>
<name>A0A6M8HN28_9PROT</name>
<organism evidence="1 2">
    <name type="scientific">Lichenicola cladoniae</name>
    <dbReference type="NCBI Taxonomy" id="1484109"/>
    <lineage>
        <taxon>Bacteria</taxon>
        <taxon>Pseudomonadati</taxon>
        <taxon>Pseudomonadota</taxon>
        <taxon>Alphaproteobacteria</taxon>
        <taxon>Acetobacterales</taxon>
        <taxon>Acetobacteraceae</taxon>
        <taxon>Lichenicola</taxon>
    </lineage>
</organism>
<gene>
    <name evidence="1" type="ORF">HN018_06710</name>
</gene>
<protein>
    <submittedName>
        <fullName evidence="1">Uncharacterized protein</fullName>
    </submittedName>
</protein>
<proteinExistence type="predicted"/>
<dbReference type="EMBL" id="CP053708">
    <property type="protein sequence ID" value="QKE89768.1"/>
    <property type="molecule type" value="Genomic_DNA"/>
</dbReference>
<sequence>MAYASLIKWPVVRRLAAQMPTADVLGCVDRIGCLSARYAPTTRHHEHIADRLVSIEAAIAARHWIQVSAGLSALRADVEAFSYPAAAPERVAAAVAEAKLLLSAALALSDRCERSDGADTLRANPRFKLLQGGRS</sequence>